<dbReference type="OrthoDB" id="319865at2157"/>
<protein>
    <submittedName>
        <fullName evidence="3">Nitrogen fixation protein NifU-related proteins</fullName>
    </submittedName>
</protein>
<feature type="domain" description="NIF system FeS cluster assembly NifU N-terminal" evidence="2">
    <location>
        <begin position="8"/>
        <end position="125"/>
    </location>
</feature>
<dbReference type="KEGG" id="hdf:AArcSl_2506"/>
<dbReference type="Proteomes" id="UP000263012">
    <property type="component" value="Chromosome"/>
</dbReference>
<sequence length="126" mass="14481">MCTPAEIYRERLLDHNENPRNAGRLPDPDRSLEEENPNCGDTLRFDIALTDDGDSIDDIRFESDSCAITRASASMLTEELQGEPVQRAFEIDREEMIEDILQVEISPMRRRCALFPRQVAQRALEE</sequence>
<evidence type="ECO:0000313" key="4">
    <source>
        <dbReference type="Proteomes" id="UP000263012"/>
    </source>
</evidence>
<gene>
    <name evidence="3" type="primary">iscU2</name>
    <name evidence="3" type="ORF">AArcSl_2506</name>
</gene>
<dbReference type="Gene3D" id="3.90.1010.10">
    <property type="match status" value="1"/>
</dbReference>
<keyword evidence="4" id="KW-1185">Reference proteome</keyword>
<dbReference type="GO" id="GO:0051536">
    <property type="term" value="F:iron-sulfur cluster binding"/>
    <property type="evidence" value="ECO:0007669"/>
    <property type="project" value="InterPro"/>
</dbReference>
<dbReference type="RefSeq" id="WP_119819854.1">
    <property type="nucleotide sequence ID" value="NZ_CP025066.1"/>
</dbReference>
<dbReference type="PANTHER" id="PTHR10093">
    <property type="entry name" value="IRON-SULFUR CLUSTER ASSEMBLY ENZYME NIFU HOMOLOG"/>
    <property type="match status" value="1"/>
</dbReference>
<evidence type="ECO:0000256" key="1">
    <source>
        <dbReference type="SAM" id="MobiDB-lite"/>
    </source>
</evidence>
<dbReference type="AlphaFoldDB" id="A0A343TM05"/>
<evidence type="ECO:0000259" key="2">
    <source>
        <dbReference type="Pfam" id="PF01592"/>
    </source>
</evidence>
<dbReference type="Pfam" id="PF01592">
    <property type="entry name" value="NifU_N"/>
    <property type="match status" value="1"/>
</dbReference>
<dbReference type="CDD" id="cd06664">
    <property type="entry name" value="IscU_like"/>
    <property type="match status" value="1"/>
</dbReference>
<dbReference type="GeneID" id="37878861"/>
<name>A0A343TM05_9EURY</name>
<reference evidence="4" key="1">
    <citation type="submission" date="2017-11" db="EMBL/GenBank/DDBJ databases">
        <title>Phenotypic and genomic properties of facultatively anaerobic sulfur-reducing natronoarchaea from hypersaline soda lakes.</title>
        <authorList>
            <person name="Sorokin D.Y."/>
            <person name="Kublanov I.V."/>
            <person name="Roman P."/>
            <person name="Sinninghe Damste J.S."/>
            <person name="Golyshin P.N."/>
            <person name="Rojo D."/>
            <person name="Ciordia S."/>
            <person name="Mena M.D.C."/>
            <person name="Ferrer M."/>
            <person name="Messina E."/>
            <person name="Smedile F."/>
            <person name="La Spada G."/>
            <person name="La Cono V."/>
            <person name="Yakimov M.M."/>
        </authorList>
    </citation>
    <scope>NUCLEOTIDE SEQUENCE [LARGE SCALE GENOMIC DNA]</scope>
    <source>
        <strain evidence="4">AArc-Sl</strain>
    </source>
</reference>
<organism evidence="3 4">
    <name type="scientific">Halalkaliarchaeum desulfuricum</name>
    <dbReference type="NCBI Taxonomy" id="2055893"/>
    <lineage>
        <taxon>Archaea</taxon>
        <taxon>Methanobacteriati</taxon>
        <taxon>Methanobacteriota</taxon>
        <taxon>Stenosarchaea group</taxon>
        <taxon>Halobacteria</taxon>
        <taxon>Halobacteriales</taxon>
        <taxon>Haloferacaceae</taxon>
        <taxon>Halalkaliarchaeum</taxon>
    </lineage>
</organism>
<proteinExistence type="predicted"/>
<dbReference type="GO" id="GO:0016226">
    <property type="term" value="P:iron-sulfur cluster assembly"/>
    <property type="evidence" value="ECO:0007669"/>
    <property type="project" value="InterPro"/>
</dbReference>
<accession>A0A343TM05</accession>
<dbReference type="InterPro" id="IPR002871">
    <property type="entry name" value="NIF_FeS_clus_asmbl_NifU_N"/>
</dbReference>
<dbReference type="GO" id="GO:0005506">
    <property type="term" value="F:iron ion binding"/>
    <property type="evidence" value="ECO:0007669"/>
    <property type="project" value="InterPro"/>
</dbReference>
<feature type="region of interest" description="Disordered" evidence="1">
    <location>
        <begin position="12"/>
        <end position="39"/>
    </location>
</feature>
<dbReference type="EMBL" id="CP025066">
    <property type="protein sequence ID" value="AUX10127.1"/>
    <property type="molecule type" value="Genomic_DNA"/>
</dbReference>
<dbReference type="SUPFAM" id="SSF82649">
    <property type="entry name" value="SufE/NifU"/>
    <property type="match status" value="1"/>
</dbReference>
<evidence type="ECO:0000313" key="3">
    <source>
        <dbReference type="EMBL" id="AUX10127.1"/>
    </source>
</evidence>